<evidence type="ECO:0000256" key="4">
    <source>
        <dbReference type="ARBA" id="ARBA00022840"/>
    </source>
</evidence>
<dbReference type="KEGG" id="nml:Namu_0507"/>
<keyword evidence="1" id="KW-0547">Nucleotide-binding</keyword>
<dbReference type="OrthoDB" id="9805617at2"/>
<dbReference type="Pfam" id="PF07717">
    <property type="entry name" value="OB_NTP_bind"/>
    <property type="match status" value="1"/>
</dbReference>
<dbReference type="SMART" id="SM00847">
    <property type="entry name" value="HA2"/>
    <property type="match status" value="1"/>
</dbReference>
<evidence type="ECO:0000256" key="2">
    <source>
        <dbReference type="ARBA" id="ARBA00022801"/>
    </source>
</evidence>
<dbReference type="InterPro" id="IPR027417">
    <property type="entry name" value="P-loop_NTPase"/>
</dbReference>
<dbReference type="Pfam" id="PF21010">
    <property type="entry name" value="HA2_C"/>
    <property type="match status" value="1"/>
</dbReference>
<dbReference type="SUPFAM" id="SSF52540">
    <property type="entry name" value="P-loop containing nucleoside triphosphate hydrolases"/>
    <property type="match status" value="1"/>
</dbReference>
<dbReference type="PROSITE" id="PS51192">
    <property type="entry name" value="HELICASE_ATP_BIND_1"/>
    <property type="match status" value="1"/>
</dbReference>
<dbReference type="Pfam" id="PF00271">
    <property type="entry name" value="Helicase_C"/>
    <property type="match status" value="1"/>
</dbReference>
<dbReference type="InParanoid" id="C8X757"/>
<keyword evidence="2" id="KW-0378">Hydrolase</keyword>
<dbReference type="STRING" id="479431.Namu_0507"/>
<dbReference type="HOGENOM" id="CLU_001832_3_1_11"/>
<dbReference type="PROSITE" id="PS51194">
    <property type="entry name" value="HELICASE_CTER"/>
    <property type="match status" value="1"/>
</dbReference>
<feature type="region of interest" description="Disordered" evidence="5">
    <location>
        <begin position="620"/>
        <end position="660"/>
    </location>
</feature>
<evidence type="ECO:0000256" key="1">
    <source>
        <dbReference type="ARBA" id="ARBA00022741"/>
    </source>
</evidence>
<dbReference type="Gene3D" id="3.40.50.300">
    <property type="entry name" value="P-loop containing nucleotide triphosphate hydrolases"/>
    <property type="match status" value="2"/>
</dbReference>
<evidence type="ECO:0000256" key="3">
    <source>
        <dbReference type="ARBA" id="ARBA00022806"/>
    </source>
</evidence>
<dbReference type="SMART" id="SM00490">
    <property type="entry name" value="HELICc"/>
    <property type="match status" value="1"/>
</dbReference>
<dbReference type="eggNOG" id="COG1643">
    <property type="taxonomic scope" value="Bacteria"/>
</dbReference>
<evidence type="ECO:0000259" key="6">
    <source>
        <dbReference type="PROSITE" id="PS51192"/>
    </source>
</evidence>
<dbReference type="FunFam" id="1.20.120.1080:FF:000005">
    <property type="entry name" value="ATP-dependent helicase HrpA"/>
    <property type="match status" value="1"/>
</dbReference>
<dbReference type="InterPro" id="IPR001650">
    <property type="entry name" value="Helicase_C-like"/>
</dbReference>
<dbReference type="InterPro" id="IPR014001">
    <property type="entry name" value="Helicase_ATP-bd"/>
</dbReference>
<sequence>MSVHQAPDAERTERLADLTIVDRRRLQGRLRSAERIPDPAKRDLVLAEIDHQLEAGAARLARRQAAVPTITFPAQLPVSARVQDLARTIAEHQVVIVAGETGSGKSTQLPKLCLQLGRGVRGMIGHTQPRRIAARALAERIAEETGTQLGGAIGYSIRFGDHTGPTTLVKLMTDGILLTEIARDRMLWAYDTIIIDEAHERSLNIDFLLGYLQGLLPQRPDLKLIITSATIDPGKFSRHFADAPVVEVSGRTFPVEIRYRPYGLDALPEVDDPDAEQSRGSSESADQGQAITAAVDELLAAGDGDILVFLSGEREITDTTEVLRGHLAGRRGLTEVLPLYGRLSSADQHKVFSAHPGRRIVLSTNVAETSLTVPGIRYVIDPGTARISRYSPRSKVQRLPIEPISQASAGQRAGRCGRVANGICIRLYSEKDFDERPAYTDPEIARTSLASVILQMAALELGDIVDFPFLDPPDQRQITDGVTVLTELGAIDRSAGDRVRLTPTGREMADLPLDPRLARMLVEGERRNVRREMLVLVSALAVIDVREYPLDERDKATAAHARFVDGNSDFNALISLWAYLEEQAKTQSGNAFRRMCRREYLNYLRIREWQDLHAQLSQLLDGGRRRGGRRRPDRPAPADRGSLPQRRDPDATQGGRGSLAVDVDTERVHTALLAGLLSHIGLRKEGTREYQGTRGISYSIWPGSALARTGPVLVVAAELVETSRLWARICARVEPGWVEQVGADLLRRNYSEPRWNGKRASVEATEKVTLLGVTLIAARTVQFDRIDPELSRELFIRHALVERDWQTRHRFFADNQRALEQVTEWEERARRRDILIDDDTMFALYDARIPPQVTSGRHFDSWWKKASRTQPDLLTLTPDMLIAAGAERFDSAAFPDRFTSGEVELPLDYVFDPGRADDGVTVSIPLPVLARVDPAGFEAQIPGLRADLAVALIRTLPKTLRRNFVPAPDFARAALDRIDAARPLAEELAGALTRMTGVVVRTADFDPDKVPEHLRMNFRIVDEHGATVASGRDLPTLQSTLRTDTQRAVVQATKSLERHGLTAFPEPGVPRRVRARVAGHEVTGYPALVVEGPGTVGVAVFDSEADQRRAMRAGTIELLAAALTPSLTRVRQLLTREQQITLATAPGTTIPTLVADATRAAVDALLDWAGGPSWSAAGFAAVRTKLTPSMLTSVRDVLAAAETVLSAAGAAARALDTAERGPGAAAVADLTRDMRAQWRAAVAPGFIVATGAAGLPDRARQLQALRIRAERVREAAGRDRERLAEIRELQAEVDRAVEELPEERRSDPDVQALHHLLAEYRVALFAQPMRTSVPVSAKRIRSAAAALGG</sequence>
<evidence type="ECO:0000313" key="9">
    <source>
        <dbReference type="Proteomes" id="UP000002218"/>
    </source>
</evidence>
<protein>
    <submittedName>
        <fullName evidence="8">ATP-dependent helicase HrpA</fullName>
    </submittedName>
</protein>
<proteinExistence type="predicted"/>
<dbReference type="PANTHER" id="PTHR18934:SF99">
    <property type="entry name" value="ATP-DEPENDENT RNA HELICASE DHX37-RELATED"/>
    <property type="match status" value="1"/>
</dbReference>
<accession>C8X757</accession>
<dbReference type="GO" id="GO:0003724">
    <property type="term" value="F:RNA helicase activity"/>
    <property type="evidence" value="ECO:0007669"/>
    <property type="project" value="InterPro"/>
</dbReference>
<dbReference type="InterPro" id="IPR024590">
    <property type="entry name" value="HrpA_C"/>
</dbReference>
<organism evidence="8 9">
    <name type="scientific">Nakamurella multipartita (strain ATCC 700099 / DSM 44233 / CIP 104796 / JCM 9543 / NBRC 105858 / Y-104)</name>
    <name type="common">Microsphaera multipartita</name>
    <dbReference type="NCBI Taxonomy" id="479431"/>
    <lineage>
        <taxon>Bacteria</taxon>
        <taxon>Bacillati</taxon>
        <taxon>Actinomycetota</taxon>
        <taxon>Actinomycetes</taxon>
        <taxon>Nakamurellales</taxon>
        <taxon>Nakamurellaceae</taxon>
        <taxon>Nakamurella</taxon>
    </lineage>
</organism>
<dbReference type="GO" id="GO:0016787">
    <property type="term" value="F:hydrolase activity"/>
    <property type="evidence" value="ECO:0007669"/>
    <property type="project" value="UniProtKB-KW"/>
</dbReference>
<reference evidence="8 9" key="2">
    <citation type="journal article" date="2010" name="Stand. Genomic Sci.">
        <title>Complete genome sequence of Nakamurella multipartita type strain (Y-104).</title>
        <authorList>
            <person name="Tice H."/>
            <person name="Mayilraj S."/>
            <person name="Sims D."/>
            <person name="Lapidus A."/>
            <person name="Nolan M."/>
            <person name="Lucas S."/>
            <person name="Glavina Del Rio T."/>
            <person name="Copeland A."/>
            <person name="Cheng J.F."/>
            <person name="Meincke L."/>
            <person name="Bruce D."/>
            <person name="Goodwin L."/>
            <person name="Pitluck S."/>
            <person name="Ivanova N."/>
            <person name="Mavromatis K."/>
            <person name="Ovchinnikova G."/>
            <person name="Pati A."/>
            <person name="Chen A."/>
            <person name="Palaniappan K."/>
            <person name="Land M."/>
            <person name="Hauser L."/>
            <person name="Chang Y.J."/>
            <person name="Jeffries C.D."/>
            <person name="Detter J.C."/>
            <person name="Brettin T."/>
            <person name="Rohde M."/>
            <person name="Goker M."/>
            <person name="Bristow J."/>
            <person name="Eisen J.A."/>
            <person name="Markowitz V."/>
            <person name="Hugenholtz P."/>
            <person name="Kyrpides N.C."/>
            <person name="Klenk H.P."/>
            <person name="Chen F."/>
        </authorList>
    </citation>
    <scope>NUCLEOTIDE SEQUENCE [LARGE SCALE GENOMIC DNA]</scope>
    <source>
        <strain evidence="9">ATCC 700099 / DSM 44233 / CIP 104796 / JCM 9543 / NBRC 105858 / Y-104</strain>
    </source>
</reference>
<dbReference type="GO" id="GO:0003723">
    <property type="term" value="F:RNA binding"/>
    <property type="evidence" value="ECO:0007669"/>
    <property type="project" value="TreeGrafter"/>
</dbReference>
<keyword evidence="9" id="KW-1185">Reference proteome</keyword>
<gene>
    <name evidence="8" type="ordered locus">Namu_0507</name>
</gene>
<dbReference type="RefSeq" id="WP_015745844.1">
    <property type="nucleotide sequence ID" value="NC_013235.1"/>
</dbReference>
<reference evidence="9" key="1">
    <citation type="submission" date="2009-09" db="EMBL/GenBank/DDBJ databases">
        <title>The complete genome of Nakamurella multipartita DSM 44233.</title>
        <authorList>
            <consortium name="US DOE Joint Genome Institute (JGI-PGF)"/>
            <person name="Lucas S."/>
            <person name="Copeland A."/>
            <person name="Lapidus A."/>
            <person name="Glavina del Rio T."/>
            <person name="Dalin E."/>
            <person name="Tice H."/>
            <person name="Bruce D."/>
            <person name="Goodwin L."/>
            <person name="Pitluck S."/>
            <person name="Kyrpides N."/>
            <person name="Mavromatis K."/>
            <person name="Ivanova N."/>
            <person name="Ovchinnikova G."/>
            <person name="Sims D."/>
            <person name="Meincke L."/>
            <person name="Brettin T."/>
            <person name="Detter J.C."/>
            <person name="Han C."/>
            <person name="Larimer F."/>
            <person name="Land M."/>
            <person name="Hauser L."/>
            <person name="Markowitz V."/>
            <person name="Cheng J.-F."/>
            <person name="Hugenholtz P."/>
            <person name="Woyke T."/>
            <person name="Wu D."/>
            <person name="Klenk H.-P."/>
            <person name="Eisen J.A."/>
        </authorList>
    </citation>
    <scope>NUCLEOTIDE SEQUENCE [LARGE SCALE GENOMIC DNA]</scope>
    <source>
        <strain evidence="9">ATCC 700099 / DSM 44233 / CIP 104796 / JCM 9543 / NBRC 105858 / Y-104</strain>
    </source>
</reference>
<dbReference type="InterPro" id="IPR011709">
    <property type="entry name" value="DEAD-box_helicase_OB_fold"/>
</dbReference>
<dbReference type="NCBIfam" id="TIGR01967">
    <property type="entry name" value="DEAH_box_HrpA"/>
    <property type="match status" value="1"/>
</dbReference>
<name>C8X757_NAKMY</name>
<dbReference type="SMART" id="SM00382">
    <property type="entry name" value="AAA"/>
    <property type="match status" value="1"/>
</dbReference>
<dbReference type="InterPro" id="IPR003593">
    <property type="entry name" value="AAA+_ATPase"/>
</dbReference>
<keyword evidence="3 8" id="KW-0347">Helicase</keyword>
<dbReference type="CDD" id="cd18791">
    <property type="entry name" value="SF2_C_RHA"/>
    <property type="match status" value="1"/>
</dbReference>
<dbReference type="InterPro" id="IPR010222">
    <property type="entry name" value="RNA_helicase_HrpA"/>
</dbReference>
<feature type="region of interest" description="Disordered" evidence="5">
    <location>
        <begin position="266"/>
        <end position="287"/>
    </location>
</feature>
<dbReference type="GO" id="GO:0005524">
    <property type="term" value="F:ATP binding"/>
    <property type="evidence" value="ECO:0007669"/>
    <property type="project" value="UniProtKB-KW"/>
</dbReference>
<dbReference type="FunFam" id="3.40.50.300:FF:000575">
    <property type="entry name" value="ATP-dependent helicase hrpA"/>
    <property type="match status" value="1"/>
</dbReference>
<feature type="domain" description="Helicase ATP-binding" evidence="6">
    <location>
        <begin position="86"/>
        <end position="249"/>
    </location>
</feature>
<keyword evidence="4" id="KW-0067">ATP-binding</keyword>
<evidence type="ECO:0000313" key="8">
    <source>
        <dbReference type="EMBL" id="ACV76926.1"/>
    </source>
</evidence>
<dbReference type="SMART" id="SM00487">
    <property type="entry name" value="DEXDc"/>
    <property type="match status" value="1"/>
</dbReference>
<dbReference type="PANTHER" id="PTHR18934">
    <property type="entry name" value="ATP-DEPENDENT RNA HELICASE"/>
    <property type="match status" value="1"/>
</dbReference>
<feature type="compositionally biased region" description="Polar residues" evidence="5">
    <location>
        <begin position="278"/>
        <end position="287"/>
    </location>
</feature>
<dbReference type="Proteomes" id="UP000002218">
    <property type="component" value="Chromosome"/>
</dbReference>
<evidence type="ECO:0000256" key="5">
    <source>
        <dbReference type="SAM" id="MobiDB-lite"/>
    </source>
</evidence>
<feature type="domain" description="Helicase C-terminal" evidence="7">
    <location>
        <begin position="294"/>
        <end position="460"/>
    </location>
</feature>
<evidence type="ECO:0000259" key="7">
    <source>
        <dbReference type="PROSITE" id="PS51194"/>
    </source>
</evidence>
<dbReference type="Gene3D" id="1.20.120.1080">
    <property type="match status" value="1"/>
</dbReference>
<dbReference type="InterPro" id="IPR007502">
    <property type="entry name" value="Helicase-assoc_dom"/>
</dbReference>
<dbReference type="EMBL" id="CP001737">
    <property type="protein sequence ID" value="ACV76926.1"/>
    <property type="molecule type" value="Genomic_DNA"/>
</dbReference>
<dbReference type="Pfam" id="PF11898">
    <property type="entry name" value="DUF3418"/>
    <property type="match status" value="1"/>
</dbReference>